<evidence type="ECO:0000256" key="4">
    <source>
        <dbReference type="ARBA" id="ARBA00022989"/>
    </source>
</evidence>
<dbReference type="GO" id="GO:0044874">
    <property type="term" value="P:lipoprotein localization to outer membrane"/>
    <property type="evidence" value="ECO:0007669"/>
    <property type="project" value="TreeGrafter"/>
</dbReference>
<dbReference type="AlphaFoldDB" id="A0A3B0R1W7"/>
<evidence type="ECO:0000259" key="7">
    <source>
        <dbReference type="Pfam" id="PF02687"/>
    </source>
</evidence>
<keyword evidence="2" id="KW-1003">Cell membrane</keyword>
<protein>
    <submittedName>
        <fullName evidence="9">LolE-like permease protein</fullName>
    </submittedName>
</protein>
<sequence>MYLKLAFKNIFRNRVRSAITLGAIAFGCVSLIIMGGFIEDSFIQLRESYIRSFLGHMQVHKKGFYEKGTATPYDYMISDHENVIRKIKEISGVTQVTPRLDFSGLLSTGDTTISFIGQGIDPEGEAKISTFVEILQGESLDSNDDFEAILGLGLSNSSGVKPSSPVILVTNTISGSMNALDVNVKGIFRTSSKPFDDRALRVPLKIAHRLLRTDKVQSLVVLLDKTEDTDRVKAALQKRFKENGDDFEVIAWHEMADFYNKTVELYNSQFFVLKLIIGIVVVLSIFNTMNMSVMERVGEVGTIMALGTRRSGVVRLFILEGLILGIIGGLIGITSGYVLASIISYIGIPMPPPPGATMYWTATIRIVPYMFIFAFALAIITSLFSSVYPAIKASKLEISEALRHNV</sequence>
<dbReference type="Pfam" id="PF12704">
    <property type="entry name" value="MacB_PCD"/>
    <property type="match status" value="1"/>
</dbReference>
<dbReference type="InterPro" id="IPR003838">
    <property type="entry name" value="ABC3_permease_C"/>
</dbReference>
<dbReference type="PANTHER" id="PTHR30489">
    <property type="entry name" value="LIPOPROTEIN-RELEASING SYSTEM TRANSMEMBRANE PROTEIN LOLE"/>
    <property type="match status" value="1"/>
</dbReference>
<proteinExistence type="predicted"/>
<dbReference type="InterPro" id="IPR051447">
    <property type="entry name" value="Lipoprotein-release_system"/>
</dbReference>
<name>A0A3B0R1W7_9ZZZZ</name>
<evidence type="ECO:0000313" key="9">
    <source>
        <dbReference type="EMBL" id="VAV85717.1"/>
    </source>
</evidence>
<dbReference type="InterPro" id="IPR025857">
    <property type="entry name" value="MacB_PCD"/>
</dbReference>
<evidence type="ECO:0000256" key="3">
    <source>
        <dbReference type="ARBA" id="ARBA00022692"/>
    </source>
</evidence>
<evidence type="ECO:0000256" key="1">
    <source>
        <dbReference type="ARBA" id="ARBA00004651"/>
    </source>
</evidence>
<dbReference type="PROSITE" id="PS51257">
    <property type="entry name" value="PROKAR_LIPOPROTEIN"/>
    <property type="match status" value="1"/>
</dbReference>
<feature type="transmembrane region" description="Helical" evidence="6">
    <location>
        <begin position="21"/>
        <end position="38"/>
    </location>
</feature>
<dbReference type="GO" id="GO:0098797">
    <property type="term" value="C:plasma membrane protein complex"/>
    <property type="evidence" value="ECO:0007669"/>
    <property type="project" value="TreeGrafter"/>
</dbReference>
<organism evidence="9">
    <name type="scientific">hydrothermal vent metagenome</name>
    <dbReference type="NCBI Taxonomy" id="652676"/>
    <lineage>
        <taxon>unclassified sequences</taxon>
        <taxon>metagenomes</taxon>
        <taxon>ecological metagenomes</taxon>
    </lineage>
</organism>
<keyword evidence="3 6" id="KW-0812">Transmembrane</keyword>
<evidence type="ECO:0000256" key="5">
    <source>
        <dbReference type="ARBA" id="ARBA00023136"/>
    </source>
</evidence>
<evidence type="ECO:0000256" key="2">
    <source>
        <dbReference type="ARBA" id="ARBA00022475"/>
    </source>
</evidence>
<evidence type="ECO:0000256" key="6">
    <source>
        <dbReference type="SAM" id="Phobius"/>
    </source>
</evidence>
<comment type="subcellular location">
    <subcellularLocation>
        <location evidence="1">Cell membrane</location>
        <topology evidence="1">Multi-pass membrane protein</topology>
    </subcellularLocation>
</comment>
<feature type="transmembrane region" description="Helical" evidence="6">
    <location>
        <begin position="366"/>
        <end position="388"/>
    </location>
</feature>
<feature type="domain" description="MacB-like periplasmic core" evidence="8">
    <location>
        <begin position="17"/>
        <end position="238"/>
    </location>
</feature>
<keyword evidence="4 6" id="KW-1133">Transmembrane helix</keyword>
<dbReference type="PANTHER" id="PTHR30489:SF0">
    <property type="entry name" value="LIPOPROTEIN-RELEASING SYSTEM TRANSMEMBRANE PROTEIN LOLE"/>
    <property type="match status" value="1"/>
</dbReference>
<gene>
    <name evidence="9" type="ORF">MNBD_DELTA01-1798</name>
</gene>
<dbReference type="EMBL" id="UOEA01000096">
    <property type="protein sequence ID" value="VAV85717.1"/>
    <property type="molecule type" value="Genomic_DNA"/>
</dbReference>
<feature type="transmembrane region" description="Helical" evidence="6">
    <location>
        <begin position="270"/>
        <end position="293"/>
    </location>
</feature>
<reference evidence="9" key="1">
    <citation type="submission" date="2018-06" db="EMBL/GenBank/DDBJ databases">
        <authorList>
            <person name="Zhirakovskaya E."/>
        </authorList>
    </citation>
    <scope>NUCLEOTIDE SEQUENCE</scope>
</reference>
<feature type="transmembrane region" description="Helical" evidence="6">
    <location>
        <begin position="313"/>
        <end position="346"/>
    </location>
</feature>
<evidence type="ECO:0000259" key="8">
    <source>
        <dbReference type="Pfam" id="PF12704"/>
    </source>
</evidence>
<accession>A0A3B0R1W7</accession>
<keyword evidence="5 6" id="KW-0472">Membrane</keyword>
<dbReference type="Pfam" id="PF02687">
    <property type="entry name" value="FtsX"/>
    <property type="match status" value="1"/>
</dbReference>
<feature type="domain" description="ABC3 transporter permease C-terminal" evidence="7">
    <location>
        <begin position="275"/>
        <end position="397"/>
    </location>
</feature>